<gene>
    <name evidence="1" type="ORF">AAIG39_01265</name>
</gene>
<keyword evidence="2" id="KW-1185">Reference proteome</keyword>
<dbReference type="RefSeq" id="WP_343193019.1">
    <property type="nucleotide sequence ID" value="NZ_JBCIVJ010000001.1"/>
</dbReference>
<sequence length="79" mass="8778">MKGTRDDSNNGAIERSLTQILSCEEMLGALVIEMLNAKRTISKRTICLKIAARIATEKNPVTQAQLSALMTLIFTKRQK</sequence>
<dbReference type="EMBL" id="JBCIVJ010000001">
    <property type="protein sequence ID" value="MEN0577637.1"/>
    <property type="molecule type" value="Genomic_DNA"/>
</dbReference>
<proteinExistence type="predicted"/>
<name>A0ABU9UZ30_9ENTR</name>
<dbReference type="Proteomes" id="UP001411173">
    <property type="component" value="Unassembled WGS sequence"/>
</dbReference>
<accession>A0ABU9UZ30</accession>
<comment type="caution">
    <text evidence="1">The sequence shown here is derived from an EMBL/GenBank/DDBJ whole genome shotgun (WGS) entry which is preliminary data.</text>
</comment>
<reference evidence="1 2" key="1">
    <citation type="submission" date="2024-02" db="EMBL/GenBank/DDBJ databases">
        <title>Whole genome of MDR Enterobacteriaceae from southern Thailand.</title>
        <authorList>
            <person name="Surachat K."/>
        </authorList>
    </citation>
    <scope>NUCLEOTIDE SEQUENCE [LARGE SCALE GENOMIC DNA]</scope>
    <source>
        <strain evidence="1 2">PSU_29</strain>
    </source>
</reference>
<evidence type="ECO:0000313" key="2">
    <source>
        <dbReference type="Proteomes" id="UP001411173"/>
    </source>
</evidence>
<evidence type="ECO:0008006" key="3">
    <source>
        <dbReference type="Google" id="ProtNLM"/>
    </source>
</evidence>
<protein>
    <recommendedName>
        <fullName evidence="3">Two-component-system connector protein YcgZ</fullName>
    </recommendedName>
</protein>
<evidence type="ECO:0000313" key="1">
    <source>
        <dbReference type="EMBL" id="MEN0577637.1"/>
    </source>
</evidence>
<organism evidence="1 2">
    <name type="scientific">Phytobacter palmae</name>
    <dbReference type="NCBI Taxonomy" id="1855371"/>
    <lineage>
        <taxon>Bacteria</taxon>
        <taxon>Pseudomonadati</taxon>
        <taxon>Pseudomonadota</taxon>
        <taxon>Gammaproteobacteria</taxon>
        <taxon>Enterobacterales</taxon>
        <taxon>Enterobacteriaceae</taxon>
        <taxon>Phytobacter</taxon>
    </lineage>
</organism>